<dbReference type="KEGG" id="acad:UA74_25130"/>
<sequence length="252" mass="27227">MAKARILILQPAESDPPGILAEWLIEADADIEVVRADREAIPTLDDFHALIVLGGPMNAEDLVAHPWLVEVRARLTDGIRRRLPTLGICLGAQLLASVSGGMVEPGEDGPEVGARLVAKRDAAEQDALLEDLPLTPLVMQAHGDVITELPPGAQRLAASPKYENQAFRVGDLAYGFQFHIETSPEVVRAWLANSADLAAAFPAVQWEPGRLEEAHEEIAETWQPVMARFATMAGQQAGLIPGTPGRRRLPLL</sequence>
<dbReference type="AlphaFoldDB" id="A0AAC9LHK5"/>
<evidence type="ECO:0000313" key="3">
    <source>
        <dbReference type="Proteomes" id="UP000185511"/>
    </source>
</evidence>
<feature type="domain" description="Glutamine amidotransferase" evidence="1">
    <location>
        <begin position="21"/>
        <end position="186"/>
    </location>
</feature>
<dbReference type="InterPro" id="IPR017926">
    <property type="entry name" value="GATASE"/>
</dbReference>
<proteinExistence type="predicted"/>
<evidence type="ECO:0000313" key="2">
    <source>
        <dbReference type="EMBL" id="APU17040.1"/>
    </source>
</evidence>
<dbReference type="SUPFAM" id="SSF52317">
    <property type="entry name" value="Class I glutamine amidotransferase-like"/>
    <property type="match status" value="1"/>
</dbReference>
<name>A0AAC9LHK5_9PSEU</name>
<dbReference type="InterPro" id="IPR044992">
    <property type="entry name" value="ChyE-like"/>
</dbReference>
<dbReference type="PANTHER" id="PTHR42695:SF5">
    <property type="entry name" value="GLUTAMINE AMIDOTRANSFERASE YLR126C-RELATED"/>
    <property type="match status" value="1"/>
</dbReference>
<accession>A0AAC9LHK5</accession>
<organism evidence="2 3">
    <name type="scientific">Actinoalloteichus fjordicus</name>
    <dbReference type="NCBI Taxonomy" id="1612552"/>
    <lineage>
        <taxon>Bacteria</taxon>
        <taxon>Bacillati</taxon>
        <taxon>Actinomycetota</taxon>
        <taxon>Actinomycetes</taxon>
        <taxon>Pseudonocardiales</taxon>
        <taxon>Pseudonocardiaceae</taxon>
        <taxon>Actinoalloteichus</taxon>
    </lineage>
</organism>
<dbReference type="Proteomes" id="UP000185511">
    <property type="component" value="Chromosome"/>
</dbReference>
<dbReference type="Gene3D" id="3.40.50.880">
    <property type="match status" value="1"/>
</dbReference>
<evidence type="ECO:0000259" key="1">
    <source>
        <dbReference type="Pfam" id="PF00117"/>
    </source>
</evidence>
<dbReference type="EMBL" id="CP016076">
    <property type="protein sequence ID" value="APU17040.1"/>
    <property type="molecule type" value="Genomic_DNA"/>
</dbReference>
<dbReference type="RefSeq" id="WP_075742471.1">
    <property type="nucleotide sequence ID" value="NZ_CP016076.1"/>
</dbReference>
<dbReference type="PANTHER" id="PTHR42695">
    <property type="entry name" value="GLUTAMINE AMIDOTRANSFERASE YLR126C-RELATED"/>
    <property type="match status" value="1"/>
</dbReference>
<protein>
    <submittedName>
        <fullName evidence="2">GMP synthase family protein</fullName>
    </submittedName>
</protein>
<dbReference type="GO" id="GO:0005829">
    <property type="term" value="C:cytosol"/>
    <property type="evidence" value="ECO:0007669"/>
    <property type="project" value="TreeGrafter"/>
</dbReference>
<dbReference type="CDD" id="cd01741">
    <property type="entry name" value="GATase1_1"/>
    <property type="match status" value="1"/>
</dbReference>
<dbReference type="PROSITE" id="PS51273">
    <property type="entry name" value="GATASE_TYPE_1"/>
    <property type="match status" value="1"/>
</dbReference>
<keyword evidence="3" id="KW-1185">Reference proteome</keyword>
<gene>
    <name evidence="2" type="ORF">UA74_25130</name>
</gene>
<dbReference type="InterPro" id="IPR029062">
    <property type="entry name" value="Class_I_gatase-like"/>
</dbReference>
<dbReference type="Pfam" id="PF00117">
    <property type="entry name" value="GATase"/>
    <property type="match status" value="1"/>
</dbReference>
<reference evidence="3" key="1">
    <citation type="submission" date="2016-06" db="EMBL/GenBank/DDBJ databases">
        <title>Complete genome sequence of Actinoalloteichus fjordicus DSM 46855 (=ADI127-17), type strain of the new species Actinoalloteichus fjordicus.</title>
        <authorList>
            <person name="Ruckert C."/>
            <person name="Nouioui I."/>
            <person name="Willmese J."/>
            <person name="van Wezel G."/>
            <person name="Klenk H.-P."/>
            <person name="Kalinowski J."/>
            <person name="Zotchev S.B."/>
        </authorList>
    </citation>
    <scope>NUCLEOTIDE SEQUENCE [LARGE SCALE GENOMIC DNA]</scope>
    <source>
        <strain evidence="3">ADI127-7</strain>
    </source>
</reference>